<organism evidence="3 4">
    <name type="scientific">Phtheirospermum japonicum</name>
    <dbReference type="NCBI Taxonomy" id="374723"/>
    <lineage>
        <taxon>Eukaryota</taxon>
        <taxon>Viridiplantae</taxon>
        <taxon>Streptophyta</taxon>
        <taxon>Embryophyta</taxon>
        <taxon>Tracheophyta</taxon>
        <taxon>Spermatophyta</taxon>
        <taxon>Magnoliopsida</taxon>
        <taxon>eudicotyledons</taxon>
        <taxon>Gunneridae</taxon>
        <taxon>Pentapetalae</taxon>
        <taxon>asterids</taxon>
        <taxon>lamiids</taxon>
        <taxon>Lamiales</taxon>
        <taxon>Orobanchaceae</taxon>
        <taxon>Orobanchaceae incertae sedis</taxon>
        <taxon>Phtheirospermum</taxon>
    </lineage>
</organism>
<dbReference type="OrthoDB" id="1929979at2759"/>
<dbReference type="AlphaFoldDB" id="A0A830BH47"/>
<proteinExistence type="predicted"/>
<feature type="domain" description="Reverse transcriptase Ty1/copia-type" evidence="1">
    <location>
        <begin position="254"/>
        <end position="371"/>
    </location>
</feature>
<accession>A0A830BH47</accession>
<dbReference type="PANTHER" id="PTHR11439">
    <property type="entry name" value="GAG-POL-RELATED RETROTRANSPOSON"/>
    <property type="match status" value="1"/>
</dbReference>
<reference evidence="3" key="1">
    <citation type="submission" date="2020-07" db="EMBL/GenBank/DDBJ databases">
        <title>Ethylene signaling mediates host invasion by parasitic plants.</title>
        <authorList>
            <person name="Yoshida S."/>
        </authorList>
    </citation>
    <scope>NUCLEOTIDE SEQUENCE</scope>
    <source>
        <strain evidence="3">Okayama</strain>
    </source>
</reference>
<dbReference type="EMBL" id="BMAC01000134">
    <property type="protein sequence ID" value="GFP86900.1"/>
    <property type="molecule type" value="Genomic_DNA"/>
</dbReference>
<dbReference type="PANTHER" id="PTHR11439:SF491">
    <property type="entry name" value="INTEGRASE CATALYTIC DOMAIN-CONTAINING PROTEIN"/>
    <property type="match status" value="1"/>
</dbReference>
<comment type="caution">
    <text evidence="3">The sequence shown here is derived from an EMBL/GenBank/DDBJ whole genome shotgun (WGS) entry which is preliminary data.</text>
</comment>
<dbReference type="InterPro" id="IPR013103">
    <property type="entry name" value="RVT_2"/>
</dbReference>
<sequence>MSGKGLDILHKSSCFDNDKLSCMPFCDSCVLRKQHKVQFPISPYPNRSKSTEILEYLHADVWGPAREPTQGYPKGVKGYRLCLRSEPSFKVVISRDVTFNESEFPCLSVPMPVHESDTAPSKVEQSPSLINYDDMHAETETLTGLHADSPDLPAENVDLIAENSDATTVHEVSIDNMPGNESLEGYQLARDKVRRNVVNRHSKLNDYHMDSFVCSVFDSIDSSEPKSYDDALKFVHSVEWLNAMNEEMNSFHVNNKWILVPKPDNCSVVDCKWLFKVKDECESIRFKARLVAKGFTQREGIDYTKIFTPVVKVTTIRIMFALCAQFNWELRQMDVKTAFLHGNLDEKIYMRQPNGFVDKSKSGHISYVEKILSKFFMSDDQPINVPLAGHFRHSKQQSPIHEEDIEYMRNVSYASAIGSVMYLMVSTRPDIAYSLSCLSMYMSDPAEYVAITEAIKEAIWIKGLLSEYHFIRDVVAKGIVLLEKNPSESNPADMGTKCLPVEKFESCLETLNLTLLIRLSIWIYSFVGRSLLFFTSLIKASPQLHEFRIKLIYIVECWCIKQTEIPYPAVSAAEAVKFDHKSLKMVEMGGYVGCSSERELLLQLFDIATSLERVVIDIESDYYDDPQLPTLLSLKEKMESRGRSLEIGATTRTESKERAHHMLSTLPP</sequence>
<dbReference type="CDD" id="cd09272">
    <property type="entry name" value="RNase_HI_RT_Ty1"/>
    <property type="match status" value="1"/>
</dbReference>
<evidence type="ECO:0000259" key="2">
    <source>
        <dbReference type="Pfam" id="PF25597"/>
    </source>
</evidence>
<protein>
    <submittedName>
        <fullName evidence="3">Retrovirus-related pol polyprotein from transposon tnt 1-94</fullName>
    </submittedName>
</protein>
<feature type="domain" description="Retroviral polymerase SH3-like" evidence="2">
    <location>
        <begin position="71"/>
        <end position="105"/>
    </location>
</feature>
<dbReference type="Proteomes" id="UP000653305">
    <property type="component" value="Unassembled WGS sequence"/>
</dbReference>
<keyword evidence="4" id="KW-1185">Reference proteome</keyword>
<name>A0A830BH47_9LAMI</name>
<evidence type="ECO:0000313" key="4">
    <source>
        <dbReference type="Proteomes" id="UP000653305"/>
    </source>
</evidence>
<evidence type="ECO:0000313" key="3">
    <source>
        <dbReference type="EMBL" id="GFP86900.1"/>
    </source>
</evidence>
<evidence type="ECO:0000259" key="1">
    <source>
        <dbReference type="Pfam" id="PF07727"/>
    </source>
</evidence>
<dbReference type="InterPro" id="IPR057670">
    <property type="entry name" value="SH3_retrovirus"/>
</dbReference>
<dbReference type="Pfam" id="PF25597">
    <property type="entry name" value="SH3_retrovirus"/>
    <property type="match status" value="1"/>
</dbReference>
<dbReference type="Pfam" id="PF07727">
    <property type="entry name" value="RVT_2"/>
    <property type="match status" value="1"/>
</dbReference>
<gene>
    <name evidence="3" type="ORF">PHJA_000833800</name>
</gene>